<dbReference type="EMBL" id="UZAF01023368">
    <property type="protein sequence ID" value="VDO89695.1"/>
    <property type="molecule type" value="Genomic_DNA"/>
</dbReference>
<proteinExistence type="predicted"/>
<evidence type="ECO:0000313" key="2">
    <source>
        <dbReference type="Proteomes" id="UP000268014"/>
    </source>
</evidence>
<dbReference type="OrthoDB" id="5817763at2759"/>
<organism evidence="1 2">
    <name type="scientific">Haemonchus placei</name>
    <name type="common">Barber's pole worm</name>
    <dbReference type="NCBI Taxonomy" id="6290"/>
    <lineage>
        <taxon>Eukaryota</taxon>
        <taxon>Metazoa</taxon>
        <taxon>Ecdysozoa</taxon>
        <taxon>Nematoda</taxon>
        <taxon>Chromadorea</taxon>
        <taxon>Rhabditida</taxon>
        <taxon>Rhabditina</taxon>
        <taxon>Rhabditomorpha</taxon>
        <taxon>Strongyloidea</taxon>
        <taxon>Trichostrongylidae</taxon>
        <taxon>Haemonchus</taxon>
    </lineage>
</organism>
<keyword evidence="2" id="KW-1185">Reference proteome</keyword>
<dbReference type="Proteomes" id="UP000268014">
    <property type="component" value="Unassembled WGS sequence"/>
</dbReference>
<sequence length="52" mass="5859">MLGRSCSISIEIHDFSGPRRDTIRLGTSPNCIHWLRTSVTATPQPLFYVPDD</sequence>
<protein>
    <submittedName>
        <fullName evidence="1">Uncharacterized protein</fullName>
    </submittedName>
</protein>
<gene>
    <name evidence="1" type="ORF">HPLM_LOCUS21397</name>
</gene>
<dbReference type="AlphaFoldDB" id="A0A3P8CZX0"/>
<accession>A0A3P8CZX0</accession>
<evidence type="ECO:0000313" key="1">
    <source>
        <dbReference type="EMBL" id="VDO89695.1"/>
    </source>
</evidence>
<name>A0A3P8CZX0_HAEPC</name>
<reference evidence="1 2" key="1">
    <citation type="submission" date="2018-11" db="EMBL/GenBank/DDBJ databases">
        <authorList>
            <consortium name="Pathogen Informatics"/>
        </authorList>
    </citation>
    <scope>NUCLEOTIDE SEQUENCE [LARGE SCALE GENOMIC DNA]</scope>
    <source>
        <strain evidence="1 2">MHpl1</strain>
    </source>
</reference>